<reference evidence="2 3" key="1">
    <citation type="journal article" date="2018" name="Mol. Plant">
        <title>The genome of Artemisia annua provides insight into the evolution of Asteraceae family and artemisinin biosynthesis.</title>
        <authorList>
            <person name="Shen Q."/>
            <person name="Zhang L."/>
            <person name="Liao Z."/>
            <person name="Wang S."/>
            <person name="Yan T."/>
            <person name="Shi P."/>
            <person name="Liu M."/>
            <person name="Fu X."/>
            <person name="Pan Q."/>
            <person name="Wang Y."/>
            <person name="Lv Z."/>
            <person name="Lu X."/>
            <person name="Zhang F."/>
            <person name="Jiang W."/>
            <person name="Ma Y."/>
            <person name="Chen M."/>
            <person name="Hao X."/>
            <person name="Li L."/>
            <person name="Tang Y."/>
            <person name="Lv G."/>
            <person name="Zhou Y."/>
            <person name="Sun X."/>
            <person name="Brodelius P.E."/>
            <person name="Rose J.K.C."/>
            <person name="Tang K."/>
        </authorList>
    </citation>
    <scope>NUCLEOTIDE SEQUENCE [LARGE SCALE GENOMIC DNA]</scope>
    <source>
        <strain evidence="3">cv. Huhao1</strain>
        <tissue evidence="2">Leaf</tissue>
    </source>
</reference>
<accession>A0A2U1NT49</accession>
<dbReference type="PANTHER" id="PTHR32166">
    <property type="entry name" value="OSJNBA0013A04.12 PROTEIN"/>
    <property type="match status" value="1"/>
</dbReference>
<dbReference type="Proteomes" id="UP000245207">
    <property type="component" value="Unassembled WGS sequence"/>
</dbReference>
<sequence>MQLTALINIGPFSERGTIVTDGWSDPQRRPIINFMATSENGPMFIKAVNCMGEVKNKEFIANLMKEVIDEIGNQNRFKLIRRALEAMVMSEEWASYREDDQEKA</sequence>
<dbReference type="AlphaFoldDB" id="A0A2U1NT49"/>
<proteinExistence type="predicted"/>
<dbReference type="EMBL" id="PKPP01002235">
    <property type="protein sequence ID" value="PWA76682.1"/>
    <property type="molecule type" value="Genomic_DNA"/>
</dbReference>
<organism evidence="2 3">
    <name type="scientific">Artemisia annua</name>
    <name type="common">Sweet wormwood</name>
    <dbReference type="NCBI Taxonomy" id="35608"/>
    <lineage>
        <taxon>Eukaryota</taxon>
        <taxon>Viridiplantae</taxon>
        <taxon>Streptophyta</taxon>
        <taxon>Embryophyta</taxon>
        <taxon>Tracheophyta</taxon>
        <taxon>Spermatophyta</taxon>
        <taxon>Magnoliopsida</taxon>
        <taxon>eudicotyledons</taxon>
        <taxon>Gunneridae</taxon>
        <taxon>Pentapetalae</taxon>
        <taxon>asterids</taxon>
        <taxon>campanulids</taxon>
        <taxon>Asterales</taxon>
        <taxon>Asteraceae</taxon>
        <taxon>Asteroideae</taxon>
        <taxon>Anthemideae</taxon>
        <taxon>Artemisiinae</taxon>
        <taxon>Artemisia</taxon>
    </lineage>
</organism>
<evidence type="ECO:0000259" key="1">
    <source>
        <dbReference type="Pfam" id="PF04937"/>
    </source>
</evidence>
<dbReference type="Pfam" id="PF04937">
    <property type="entry name" value="DUF659"/>
    <property type="match status" value="1"/>
</dbReference>
<evidence type="ECO:0000313" key="2">
    <source>
        <dbReference type="EMBL" id="PWA76682.1"/>
    </source>
</evidence>
<dbReference type="PANTHER" id="PTHR32166:SF81">
    <property type="entry name" value="OS06G0658400 PROTEIN"/>
    <property type="match status" value="1"/>
</dbReference>
<dbReference type="STRING" id="35608.A0A2U1NT49"/>
<evidence type="ECO:0000313" key="3">
    <source>
        <dbReference type="Proteomes" id="UP000245207"/>
    </source>
</evidence>
<comment type="caution">
    <text evidence="2">The sequence shown here is derived from an EMBL/GenBank/DDBJ whole genome shotgun (WGS) entry which is preliminary data.</text>
</comment>
<keyword evidence="3" id="KW-1185">Reference proteome</keyword>
<name>A0A2U1NT49_ARTAN</name>
<dbReference type="InterPro" id="IPR007021">
    <property type="entry name" value="DUF659"/>
</dbReference>
<dbReference type="OrthoDB" id="1937290at2759"/>
<gene>
    <name evidence="2" type="ORF">CTI12_AA231560</name>
</gene>
<protein>
    <recommendedName>
        <fullName evidence="1">DUF659 domain-containing protein</fullName>
    </recommendedName>
</protein>
<feature type="domain" description="DUF659" evidence="1">
    <location>
        <begin position="17"/>
        <end position="87"/>
    </location>
</feature>